<dbReference type="SUPFAM" id="SSF52172">
    <property type="entry name" value="CheY-like"/>
    <property type="match status" value="1"/>
</dbReference>
<dbReference type="CDD" id="cd00077">
    <property type="entry name" value="HDc"/>
    <property type="match status" value="1"/>
</dbReference>
<gene>
    <name evidence="4" type="ORF">dsat_2815</name>
</gene>
<dbReference type="PROSITE" id="PS50110">
    <property type="entry name" value="RESPONSE_REGULATORY"/>
    <property type="match status" value="1"/>
</dbReference>
<protein>
    <submittedName>
        <fullName evidence="4">Response regulator receiver modulated metal dependent phosphohydrolase</fullName>
    </submittedName>
</protein>
<dbReference type="SMART" id="SM00448">
    <property type="entry name" value="REC"/>
    <property type="match status" value="1"/>
</dbReference>
<sequence length="367" mass="40660">MSASMRQKRVLVVDDDRLNRKLLHGMLANLGHDVVQAESGQEALDLLNESIDLVMLDVMMPRMDGLACCRAIRADKRFAELPVIIVTTLSSREDRLKAVEAGANDFIAKPIDLMEVRVRTASLLKMKESRDAVRRYQDDLEEMVRVRTQALELALDNLREQRKSTVTAYQDAIHCLCSAAEFKDEETAQHIIRIGKMCSLLGSRLGLSRDEAELLLHAAPMHDVGKIGVPDAILLKPGKLTAEEWPIMQRHASIGARILGQSASELLQAGAIIALSHHEKWDGSGYPGGLSGTGIPLYGRICAVADVFDALTSRRPYKEPFSVDSSLDIMRKGRASHFDPEILDLFFANLDDILAIKDAFRDEPLPA</sequence>
<dbReference type="Pfam" id="PF13487">
    <property type="entry name" value="HD_5"/>
    <property type="match status" value="1"/>
</dbReference>
<dbReference type="EMBL" id="ATHI01000012">
    <property type="protein sequence ID" value="EPR34318.1"/>
    <property type="molecule type" value="Genomic_DNA"/>
</dbReference>
<keyword evidence="4" id="KW-0378">Hydrolase</keyword>
<dbReference type="eggNOG" id="COG3437">
    <property type="taxonomic scope" value="Bacteria"/>
</dbReference>
<dbReference type="Pfam" id="PF00072">
    <property type="entry name" value="Response_reg"/>
    <property type="match status" value="1"/>
</dbReference>
<dbReference type="SMART" id="SM00471">
    <property type="entry name" value="HDc"/>
    <property type="match status" value="1"/>
</dbReference>
<dbReference type="AlphaFoldDB" id="S7UPT5"/>
<keyword evidence="5" id="KW-1185">Reference proteome</keyword>
<feature type="domain" description="HD-GYP" evidence="3">
    <location>
        <begin position="165"/>
        <end position="362"/>
    </location>
</feature>
<dbReference type="Proteomes" id="UP000014975">
    <property type="component" value="Unassembled WGS sequence"/>
</dbReference>
<dbReference type="SUPFAM" id="SSF109604">
    <property type="entry name" value="HD-domain/PDEase-like"/>
    <property type="match status" value="1"/>
</dbReference>
<evidence type="ECO:0000313" key="4">
    <source>
        <dbReference type="EMBL" id="EPR34318.1"/>
    </source>
</evidence>
<dbReference type="InterPro" id="IPR037522">
    <property type="entry name" value="HD_GYP_dom"/>
</dbReference>
<evidence type="ECO:0000256" key="1">
    <source>
        <dbReference type="PROSITE-ProRule" id="PRU00169"/>
    </source>
</evidence>
<comment type="caution">
    <text evidence="4">The sequence shown here is derived from an EMBL/GenBank/DDBJ whole genome shotgun (WGS) entry which is preliminary data.</text>
</comment>
<accession>S7UPT5</accession>
<dbReference type="PANTHER" id="PTHR45228">
    <property type="entry name" value="CYCLIC DI-GMP PHOSPHODIESTERASE TM_0186-RELATED"/>
    <property type="match status" value="1"/>
</dbReference>
<evidence type="ECO:0000313" key="5">
    <source>
        <dbReference type="Proteomes" id="UP000014975"/>
    </source>
</evidence>
<dbReference type="GO" id="GO:0016787">
    <property type="term" value="F:hydrolase activity"/>
    <property type="evidence" value="ECO:0007669"/>
    <property type="project" value="UniProtKB-KW"/>
</dbReference>
<dbReference type="InterPro" id="IPR052020">
    <property type="entry name" value="Cyclic_di-GMP/3'3'-cGAMP_PDE"/>
</dbReference>
<organism evidence="4 5">
    <name type="scientific">Alkalidesulfovibrio alkalitolerans DSM 16529</name>
    <dbReference type="NCBI Taxonomy" id="1121439"/>
    <lineage>
        <taxon>Bacteria</taxon>
        <taxon>Pseudomonadati</taxon>
        <taxon>Thermodesulfobacteriota</taxon>
        <taxon>Desulfovibrionia</taxon>
        <taxon>Desulfovibrionales</taxon>
        <taxon>Desulfovibrionaceae</taxon>
        <taxon>Alkalidesulfovibrio</taxon>
    </lineage>
</organism>
<dbReference type="PROSITE" id="PS51832">
    <property type="entry name" value="HD_GYP"/>
    <property type="match status" value="1"/>
</dbReference>
<proteinExistence type="predicted"/>
<dbReference type="InterPro" id="IPR001789">
    <property type="entry name" value="Sig_transdc_resp-reg_receiver"/>
</dbReference>
<dbReference type="PANTHER" id="PTHR45228:SF1">
    <property type="entry name" value="CYCLIC DI-GMP PHOSPHODIESTERASE TM_0186"/>
    <property type="match status" value="1"/>
</dbReference>
<dbReference type="GO" id="GO:0000160">
    <property type="term" value="P:phosphorelay signal transduction system"/>
    <property type="evidence" value="ECO:0007669"/>
    <property type="project" value="InterPro"/>
</dbReference>
<feature type="domain" description="Response regulatory" evidence="2">
    <location>
        <begin position="9"/>
        <end position="124"/>
    </location>
</feature>
<dbReference type="InterPro" id="IPR003607">
    <property type="entry name" value="HD/PDEase_dom"/>
</dbReference>
<feature type="modified residue" description="4-aspartylphosphate" evidence="1">
    <location>
        <position position="57"/>
    </location>
</feature>
<keyword evidence="1" id="KW-0597">Phosphoprotein</keyword>
<dbReference type="InterPro" id="IPR011006">
    <property type="entry name" value="CheY-like_superfamily"/>
</dbReference>
<dbReference type="STRING" id="1121439.dsat_2815"/>
<dbReference type="PATRIC" id="fig|1121439.3.peg.1330"/>
<evidence type="ECO:0000259" key="2">
    <source>
        <dbReference type="PROSITE" id="PS50110"/>
    </source>
</evidence>
<evidence type="ECO:0000259" key="3">
    <source>
        <dbReference type="PROSITE" id="PS51832"/>
    </source>
</evidence>
<dbReference type="Gene3D" id="1.10.3210.10">
    <property type="entry name" value="Hypothetical protein af1432"/>
    <property type="match status" value="1"/>
</dbReference>
<reference evidence="4 5" key="1">
    <citation type="journal article" date="2013" name="Genome Announc.">
        <title>Draft genome sequences for three mercury-methylating, sulfate-reducing bacteria.</title>
        <authorList>
            <person name="Brown S.D."/>
            <person name="Hurt R.A.Jr."/>
            <person name="Gilmour C.C."/>
            <person name="Elias D.A."/>
        </authorList>
    </citation>
    <scope>NUCLEOTIDE SEQUENCE [LARGE SCALE GENOMIC DNA]</scope>
    <source>
        <strain evidence="4 5">DSM 16529</strain>
    </source>
</reference>
<name>S7UPT5_9BACT</name>
<dbReference type="Gene3D" id="3.40.50.2300">
    <property type="match status" value="1"/>
</dbReference>